<dbReference type="InterPro" id="IPR050153">
    <property type="entry name" value="Metal_Ion_Import_ABC"/>
</dbReference>
<comment type="similarity">
    <text evidence="1">Belongs to the ABC transporter superfamily.</text>
</comment>
<dbReference type="GO" id="GO:0015420">
    <property type="term" value="F:ABC-type vitamin B12 transporter activity"/>
    <property type="evidence" value="ECO:0007669"/>
    <property type="project" value="UniProtKB-EC"/>
</dbReference>
<comment type="catalytic activity">
    <reaction evidence="5">
        <text>an R-cob(III)alamin(out) + ATP + H2O = an R-cob(III)alamin(in) + ADP + phosphate + H(+)</text>
        <dbReference type="Rhea" id="RHEA:17873"/>
        <dbReference type="ChEBI" id="CHEBI:15377"/>
        <dbReference type="ChEBI" id="CHEBI:15378"/>
        <dbReference type="ChEBI" id="CHEBI:30616"/>
        <dbReference type="ChEBI" id="CHEBI:43474"/>
        <dbReference type="ChEBI" id="CHEBI:140785"/>
        <dbReference type="ChEBI" id="CHEBI:456216"/>
        <dbReference type="EC" id="7.6.2.8"/>
    </reaction>
</comment>
<evidence type="ECO:0000256" key="1">
    <source>
        <dbReference type="ARBA" id="ARBA00005417"/>
    </source>
</evidence>
<dbReference type="GO" id="GO:0005524">
    <property type="term" value="F:ATP binding"/>
    <property type="evidence" value="ECO:0007669"/>
    <property type="project" value="UniProtKB-KW"/>
</dbReference>
<organism evidence="11 12">
    <name type="scientific">Methermicoccus shengliensis</name>
    <dbReference type="NCBI Taxonomy" id="660064"/>
    <lineage>
        <taxon>Archaea</taxon>
        <taxon>Methanobacteriati</taxon>
        <taxon>Methanobacteriota</taxon>
        <taxon>Stenosarchaea group</taxon>
        <taxon>Methanomicrobia</taxon>
        <taxon>Methanosarcinales</taxon>
        <taxon>Methermicoccaceae</taxon>
        <taxon>Methermicoccus</taxon>
    </lineage>
</organism>
<protein>
    <recommendedName>
        <fullName evidence="8">Cobalamin import ATP-binding protein BtuD</fullName>
        <ecNumber evidence="7">7.6.2.8</ecNumber>
    </recommendedName>
    <alternativeName>
        <fullName evidence="9">Vitamin B12-transporting ATPase</fullName>
    </alternativeName>
</protein>
<evidence type="ECO:0000256" key="4">
    <source>
        <dbReference type="ARBA" id="ARBA00022840"/>
    </source>
</evidence>
<dbReference type="AlphaFoldDB" id="A0A832RWM6"/>
<dbReference type="SMART" id="SM00382">
    <property type="entry name" value="AAA"/>
    <property type="match status" value="1"/>
</dbReference>
<dbReference type="InterPro" id="IPR027417">
    <property type="entry name" value="P-loop_NTPase"/>
</dbReference>
<evidence type="ECO:0000256" key="8">
    <source>
        <dbReference type="ARBA" id="ARBA00073649"/>
    </source>
</evidence>
<evidence type="ECO:0000256" key="9">
    <source>
        <dbReference type="ARBA" id="ARBA00077139"/>
    </source>
</evidence>
<evidence type="ECO:0000313" key="11">
    <source>
        <dbReference type="EMBL" id="HIH69417.1"/>
    </source>
</evidence>
<gene>
    <name evidence="11" type="ORF">HA299_02165</name>
</gene>
<evidence type="ECO:0000259" key="10">
    <source>
        <dbReference type="PROSITE" id="PS50893"/>
    </source>
</evidence>
<sequence length="263" mass="29309">MRVVELVGVYVRYGDRVVLEDVNLVINKGDFLGLIGPNGGGKTTLLKVILGFIKPCRGTVRVFGVPVEELDGQRGRIGYVPQHTDFDPRFPITVEDVVLMGRLNRTVPFYRPSREDRRAALDALEMMGVADLRDRQIGQLSGGQLQRVLIARALVSRPELLLLDEPTTGVDIQSRDVLLELIDELRAKGTTVVMASHDVGVISSKVSRLVCVNRRVHVHDEPYEAIAEGHLKSVYGCEVELLMHGKVPHRKQDSHWVVGEHDD</sequence>
<dbReference type="PROSITE" id="PS00211">
    <property type="entry name" value="ABC_TRANSPORTER_1"/>
    <property type="match status" value="1"/>
</dbReference>
<keyword evidence="2" id="KW-0813">Transport</keyword>
<dbReference type="InterPro" id="IPR003593">
    <property type="entry name" value="AAA+_ATPase"/>
</dbReference>
<dbReference type="SUPFAM" id="SSF52540">
    <property type="entry name" value="P-loop containing nucleoside triphosphate hydrolases"/>
    <property type="match status" value="1"/>
</dbReference>
<dbReference type="PANTHER" id="PTHR42734:SF17">
    <property type="entry name" value="METAL TRANSPORT SYSTEM ATP-BINDING PROTEIN TM_0124-RELATED"/>
    <property type="match status" value="1"/>
</dbReference>
<comment type="caution">
    <text evidence="11">The sequence shown here is derived from an EMBL/GenBank/DDBJ whole genome shotgun (WGS) entry which is preliminary data.</text>
</comment>
<dbReference type="EC" id="7.6.2.8" evidence="7"/>
<dbReference type="PROSITE" id="PS50893">
    <property type="entry name" value="ABC_TRANSPORTER_2"/>
    <property type="match status" value="1"/>
</dbReference>
<dbReference type="CDD" id="cd03235">
    <property type="entry name" value="ABC_Metallic_Cations"/>
    <property type="match status" value="1"/>
</dbReference>
<dbReference type="FunFam" id="3.40.50.300:FF:000134">
    <property type="entry name" value="Iron-enterobactin ABC transporter ATP-binding protein"/>
    <property type="match status" value="1"/>
</dbReference>
<dbReference type="EMBL" id="DUIH01000009">
    <property type="protein sequence ID" value="HIH69417.1"/>
    <property type="molecule type" value="Genomic_DNA"/>
</dbReference>
<dbReference type="Gene3D" id="3.40.50.300">
    <property type="entry name" value="P-loop containing nucleotide triphosphate hydrolases"/>
    <property type="match status" value="1"/>
</dbReference>
<dbReference type="RefSeq" id="WP_042685328.1">
    <property type="nucleotide sequence ID" value="NZ_DUIH01000009.1"/>
</dbReference>
<evidence type="ECO:0000313" key="12">
    <source>
        <dbReference type="Proteomes" id="UP000600363"/>
    </source>
</evidence>
<dbReference type="Proteomes" id="UP000600363">
    <property type="component" value="Unassembled WGS sequence"/>
</dbReference>
<evidence type="ECO:0000256" key="7">
    <source>
        <dbReference type="ARBA" id="ARBA00066387"/>
    </source>
</evidence>
<keyword evidence="3" id="KW-0547">Nucleotide-binding</keyword>
<accession>A0A832RWM6</accession>
<evidence type="ECO:0000256" key="6">
    <source>
        <dbReference type="ARBA" id="ARBA00058960"/>
    </source>
</evidence>
<dbReference type="InterPro" id="IPR003439">
    <property type="entry name" value="ABC_transporter-like_ATP-bd"/>
</dbReference>
<name>A0A832RWM6_9EURY</name>
<dbReference type="Pfam" id="PF00005">
    <property type="entry name" value="ABC_tran"/>
    <property type="match status" value="1"/>
</dbReference>
<dbReference type="PANTHER" id="PTHR42734">
    <property type="entry name" value="METAL TRANSPORT SYSTEM ATP-BINDING PROTEIN TM_0124-RELATED"/>
    <property type="match status" value="1"/>
</dbReference>
<evidence type="ECO:0000256" key="3">
    <source>
        <dbReference type="ARBA" id="ARBA00022741"/>
    </source>
</evidence>
<dbReference type="GO" id="GO:0016887">
    <property type="term" value="F:ATP hydrolysis activity"/>
    <property type="evidence" value="ECO:0007669"/>
    <property type="project" value="InterPro"/>
</dbReference>
<evidence type="ECO:0000256" key="2">
    <source>
        <dbReference type="ARBA" id="ARBA00022448"/>
    </source>
</evidence>
<feature type="domain" description="ABC transporter" evidence="10">
    <location>
        <begin position="4"/>
        <end position="239"/>
    </location>
</feature>
<proteinExistence type="inferred from homology"/>
<keyword evidence="4 11" id="KW-0067">ATP-binding</keyword>
<comment type="function">
    <text evidence="6">Required for corrinoid utilization. Probably part of the ABC transporter complex BtuCDF involved in cobalamin (vitamin B12) import. Probably responsible for energy coupling to the transport system.</text>
</comment>
<dbReference type="InterPro" id="IPR017871">
    <property type="entry name" value="ABC_transporter-like_CS"/>
</dbReference>
<reference evidence="11" key="1">
    <citation type="journal article" date="2020" name="bioRxiv">
        <title>A rank-normalized archaeal taxonomy based on genome phylogeny resolves widespread incomplete and uneven classifications.</title>
        <authorList>
            <person name="Rinke C."/>
            <person name="Chuvochina M."/>
            <person name="Mussig A.J."/>
            <person name="Chaumeil P.-A."/>
            <person name="Waite D.W."/>
            <person name="Whitman W.B."/>
            <person name="Parks D.H."/>
            <person name="Hugenholtz P."/>
        </authorList>
    </citation>
    <scope>NUCLEOTIDE SEQUENCE</scope>
    <source>
        <strain evidence="11">UBA12518</strain>
    </source>
</reference>
<evidence type="ECO:0000256" key="5">
    <source>
        <dbReference type="ARBA" id="ARBA00050590"/>
    </source>
</evidence>